<dbReference type="AlphaFoldDB" id="A0A6V7NZQ3"/>
<proteinExistence type="inferred from homology"/>
<dbReference type="EMBL" id="LR862143">
    <property type="protein sequence ID" value="CAD1823958.1"/>
    <property type="molecule type" value="Genomic_DNA"/>
</dbReference>
<dbReference type="PROSITE" id="PS50600">
    <property type="entry name" value="ULP_PROTEASE"/>
    <property type="match status" value="1"/>
</dbReference>
<name>A0A6V7NZQ3_ANACO</name>
<sequence length="574" mass="65133">MARAPLKLDWGDLLPGRGEAPPPEVEVVASGGGGGGGGASGEDAEELARLSDREIEERIRRLDDLDLSMSRKLRDDGEKLRRSRSKLQDELQRRRVIARDMKEVEACERVTISKNKGSSAWFDVFNSCFQSSSPSRSTRKFESQERAPSTTGLGHLGSDKSRSLRIGRRISQLLTKTSSSNLSSKCSAHDFQQSISNVGCNDTDSEHFSRRDKNVASCNKRRKACNPVGSSNSGVQKAQEVVLLDDDDDVQPIESIEEDIYEKGQSSSQDAAVDLTELACTSGRESKIYYPSRNDPEAFELTYSDIKCLDPESYISSPIMNFYIQYLQRSLSHGAKPKGDYHIFNTYFYKKLEEALSRKSLVDAGVRKHMGANIHLFHGDANIHFQKLRRWWKGVNIFQKAYIFLPIHGHMHWSLIIICIPAKEDESGPIILHLDSLGLHPSSPIFNTVKRFLEEEWHHVIKNVTPDLPISERVWERLPSEIQANKVAVPQQKNEYDCGLFVLYFIERFIREAPERLRTEDLAMFGRSWFKPEMASELRQRIRKLLLEEFESSRLEGLAESNSSESDVEQESDS</sequence>
<gene>
    <name evidence="7" type="ORF">CB5_LOCUS7169</name>
</gene>
<dbReference type="PANTHER" id="PTHR46915:SF2">
    <property type="entry name" value="UBIQUITIN-LIKE PROTEASE 4"/>
    <property type="match status" value="1"/>
</dbReference>
<dbReference type="GO" id="GO:0016926">
    <property type="term" value="P:protein desumoylation"/>
    <property type="evidence" value="ECO:0007669"/>
    <property type="project" value="UniProtKB-ARBA"/>
</dbReference>
<keyword evidence="2" id="KW-0645">Protease</keyword>
<dbReference type="Gene3D" id="1.10.418.20">
    <property type="match status" value="1"/>
</dbReference>
<feature type="region of interest" description="Disordered" evidence="5">
    <location>
        <begin position="131"/>
        <end position="161"/>
    </location>
</feature>
<evidence type="ECO:0000256" key="3">
    <source>
        <dbReference type="ARBA" id="ARBA00022801"/>
    </source>
</evidence>
<evidence type="ECO:0000256" key="1">
    <source>
        <dbReference type="ARBA" id="ARBA00005234"/>
    </source>
</evidence>
<feature type="region of interest" description="Disordered" evidence="5">
    <location>
        <begin position="1"/>
        <end position="43"/>
    </location>
</feature>
<feature type="compositionally biased region" description="Gly residues" evidence="5">
    <location>
        <begin position="30"/>
        <end position="40"/>
    </location>
</feature>
<dbReference type="Gene3D" id="3.30.310.130">
    <property type="entry name" value="Ubiquitin-related"/>
    <property type="match status" value="1"/>
</dbReference>
<reference evidence="7" key="1">
    <citation type="submission" date="2020-07" db="EMBL/GenBank/DDBJ databases">
        <authorList>
            <person name="Lin J."/>
        </authorList>
    </citation>
    <scope>NUCLEOTIDE SEQUENCE</scope>
</reference>
<evidence type="ECO:0000256" key="5">
    <source>
        <dbReference type="SAM" id="MobiDB-lite"/>
    </source>
</evidence>
<dbReference type="SUPFAM" id="SSF54001">
    <property type="entry name" value="Cysteine proteinases"/>
    <property type="match status" value="1"/>
</dbReference>
<keyword evidence="4" id="KW-0788">Thiol protease</keyword>
<dbReference type="GO" id="GO:0006508">
    <property type="term" value="P:proteolysis"/>
    <property type="evidence" value="ECO:0007669"/>
    <property type="project" value="UniProtKB-KW"/>
</dbReference>
<evidence type="ECO:0000259" key="6">
    <source>
        <dbReference type="PROSITE" id="PS50600"/>
    </source>
</evidence>
<protein>
    <recommendedName>
        <fullName evidence="6">Ubiquitin-like protease family profile domain-containing protein</fullName>
    </recommendedName>
</protein>
<evidence type="ECO:0000256" key="4">
    <source>
        <dbReference type="ARBA" id="ARBA00022807"/>
    </source>
</evidence>
<comment type="similarity">
    <text evidence="1">Belongs to the peptidase C48 family.</text>
</comment>
<dbReference type="PANTHER" id="PTHR46915">
    <property type="entry name" value="UBIQUITIN-LIKE PROTEASE 4-RELATED"/>
    <property type="match status" value="1"/>
</dbReference>
<evidence type="ECO:0000313" key="7">
    <source>
        <dbReference type="EMBL" id="CAD1823958.1"/>
    </source>
</evidence>
<dbReference type="Pfam" id="PF02902">
    <property type="entry name" value="Peptidase_C48"/>
    <property type="match status" value="1"/>
</dbReference>
<feature type="domain" description="Ubiquitin-like protease family profile" evidence="6">
    <location>
        <begin position="299"/>
        <end position="509"/>
    </location>
</feature>
<feature type="region of interest" description="Disordered" evidence="5">
    <location>
        <begin position="554"/>
        <end position="574"/>
    </location>
</feature>
<evidence type="ECO:0000256" key="2">
    <source>
        <dbReference type="ARBA" id="ARBA00022670"/>
    </source>
</evidence>
<dbReference type="InterPro" id="IPR003653">
    <property type="entry name" value="Peptidase_C48_C"/>
</dbReference>
<dbReference type="InterPro" id="IPR038765">
    <property type="entry name" value="Papain-like_cys_pep_sf"/>
</dbReference>
<feature type="compositionally biased region" description="Low complexity" evidence="5">
    <location>
        <begin position="15"/>
        <end position="29"/>
    </location>
</feature>
<dbReference type="GO" id="GO:0008234">
    <property type="term" value="F:cysteine-type peptidase activity"/>
    <property type="evidence" value="ECO:0007669"/>
    <property type="project" value="UniProtKB-KW"/>
</dbReference>
<feature type="compositionally biased region" description="Low complexity" evidence="5">
    <location>
        <begin position="555"/>
        <end position="565"/>
    </location>
</feature>
<accession>A0A6V7NZQ3</accession>
<organism evidence="7">
    <name type="scientific">Ananas comosus var. bracteatus</name>
    <name type="common">red pineapple</name>
    <dbReference type="NCBI Taxonomy" id="296719"/>
    <lineage>
        <taxon>Eukaryota</taxon>
        <taxon>Viridiplantae</taxon>
        <taxon>Streptophyta</taxon>
        <taxon>Embryophyta</taxon>
        <taxon>Tracheophyta</taxon>
        <taxon>Spermatophyta</taxon>
        <taxon>Magnoliopsida</taxon>
        <taxon>Liliopsida</taxon>
        <taxon>Poales</taxon>
        <taxon>Bromeliaceae</taxon>
        <taxon>Bromelioideae</taxon>
        <taxon>Ananas</taxon>
    </lineage>
</organism>
<keyword evidence="3" id="KW-0378">Hydrolase</keyword>